<gene>
    <name evidence="1" type="ORF">VIBC2010_05184</name>
</gene>
<comment type="caution">
    <text evidence="1">The sequence shown here is derived from an EMBL/GenBank/DDBJ whole genome shotgun (WGS) entry which is preliminary data.</text>
</comment>
<keyword evidence="2" id="KW-1185">Reference proteome</keyword>
<dbReference type="EMBL" id="AEIU01000074">
    <property type="protein sequence ID" value="EFP96543.1"/>
    <property type="molecule type" value="Genomic_DNA"/>
</dbReference>
<dbReference type="AlphaFoldDB" id="E3BKF8"/>
<sequence length="248" mass="29112">MTILIDGAFGGDNPNARDNSPGHWARTKLSPDIDWKFHHIIPWDMLRDTWQALLMCQWWKETEFYMRALGVNVNAFDVQLVTIERLKSKLLTHKDREEIYSKLSWPSWNIVEGPADRDDEGGTDLDIFHYGLTNNERKRMADIHALHDAMSSFLEKFRRQDLENARIQNRYQTESQYDPHTGAPEGVIHTRLKLSQALDKMKSYRNSPLIAFREEMWTVTLEPKKSKKGNFWERKPRYIKAIGPTPNI</sequence>
<reference evidence="1 2" key="1">
    <citation type="journal article" date="2012" name="Int. J. Syst. Evol. Microbiol.">
        <title>Vibrio caribbeanicus sp. nov., isolated from the marine sponge Scleritoderma cyanea.</title>
        <authorList>
            <person name="Hoffmann M."/>
            <person name="Monday S.R."/>
            <person name="Allard M.W."/>
            <person name="Strain E.A."/>
            <person name="Whittaker P."/>
            <person name="Naum M."/>
            <person name="McCarthy P.J."/>
            <person name="Lopez J.V."/>
            <person name="Fischer M."/>
            <person name="Brown E.W."/>
        </authorList>
    </citation>
    <scope>NUCLEOTIDE SEQUENCE [LARGE SCALE GENOMIC DNA]</scope>
    <source>
        <strain evidence="1 2">ATCC BAA-2122</strain>
    </source>
</reference>
<accession>E3BKF8</accession>
<dbReference type="OrthoDB" id="8480322at2"/>
<name>E3BKF8_9VIBR</name>
<evidence type="ECO:0000313" key="1">
    <source>
        <dbReference type="EMBL" id="EFP96543.1"/>
    </source>
</evidence>
<organism evidence="1 2">
    <name type="scientific">Vibrio caribbeanicus ATCC BAA-2122</name>
    <dbReference type="NCBI Taxonomy" id="796620"/>
    <lineage>
        <taxon>Bacteria</taxon>
        <taxon>Pseudomonadati</taxon>
        <taxon>Pseudomonadota</taxon>
        <taxon>Gammaproteobacteria</taxon>
        <taxon>Vibrionales</taxon>
        <taxon>Vibrionaceae</taxon>
        <taxon>Vibrio</taxon>
    </lineage>
</organism>
<evidence type="ECO:0000313" key="2">
    <source>
        <dbReference type="Proteomes" id="UP000002943"/>
    </source>
</evidence>
<dbReference type="eggNOG" id="ENOG502ZTS2">
    <property type="taxonomic scope" value="Bacteria"/>
</dbReference>
<dbReference type="Proteomes" id="UP000002943">
    <property type="component" value="Unassembled WGS sequence"/>
</dbReference>
<dbReference type="RefSeq" id="WP_009601524.1">
    <property type="nucleotide sequence ID" value="NZ_AEIU01000074.1"/>
</dbReference>
<proteinExistence type="predicted"/>
<protein>
    <submittedName>
        <fullName evidence="1">Uncharacterized protein</fullName>
    </submittedName>
</protein>